<keyword evidence="7" id="KW-0812">Transmembrane</keyword>
<feature type="binding site" evidence="6">
    <location>
        <position position="187"/>
    </location>
    <ligand>
        <name>Ca(2+)</name>
        <dbReference type="ChEBI" id="CHEBI:29108"/>
    </ligand>
</feature>
<dbReference type="PANTHER" id="PTHR13023">
    <property type="entry name" value="APYRASE"/>
    <property type="match status" value="1"/>
</dbReference>
<dbReference type="VEuPathDB" id="VectorBase:BGLB001772"/>
<proteinExistence type="inferred from homology"/>
<dbReference type="GO" id="GO:0045134">
    <property type="term" value="F:UDP phosphatase activity"/>
    <property type="evidence" value="ECO:0007669"/>
    <property type="project" value="TreeGrafter"/>
</dbReference>
<dbReference type="KEGG" id="bgt:106057153"/>
<evidence type="ECO:0000313" key="8">
    <source>
        <dbReference type="EnsemblMetazoa" id="BGLB001772-PB"/>
    </source>
</evidence>
<dbReference type="FunFam" id="2.120.10.100:FF:000001">
    <property type="entry name" value="Soluble calcium-activated nucleotidase 1"/>
    <property type="match status" value="1"/>
</dbReference>
<protein>
    <recommendedName>
        <fullName evidence="10">Soluble calcium-activated nucleotidase 1</fullName>
    </recommendedName>
</protein>
<evidence type="ECO:0000256" key="2">
    <source>
        <dbReference type="ARBA" id="ARBA00022723"/>
    </source>
</evidence>
<evidence type="ECO:0000256" key="4">
    <source>
        <dbReference type="ARBA" id="ARBA00022837"/>
    </source>
</evidence>
<keyword evidence="4 6" id="KW-0106">Calcium</keyword>
<dbReference type="AlphaFoldDB" id="A0A2C9JFG3"/>
<dbReference type="GO" id="GO:0004382">
    <property type="term" value="F:GDP phosphatase activity"/>
    <property type="evidence" value="ECO:0007669"/>
    <property type="project" value="TreeGrafter"/>
</dbReference>
<feature type="binding site" evidence="6">
    <location>
        <position position="303"/>
    </location>
    <ligand>
        <name>Ca(2+)</name>
        <dbReference type="ChEBI" id="CHEBI:29108"/>
    </ligand>
</feature>
<evidence type="ECO:0000313" key="9">
    <source>
        <dbReference type="Proteomes" id="UP000076420"/>
    </source>
</evidence>
<accession>A0A2C9JFG3</accession>
<keyword evidence="3" id="KW-0378">Hydrolase</keyword>
<feature type="transmembrane region" description="Helical" evidence="7">
    <location>
        <begin position="66"/>
        <end position="85"/>
    </location>
</feature>
<dbReference type="OrthoDB" id="25028at2759"/>
<keyword evidence="7" id="KW-1133">Transmembrane helix</keyword>
<keyword evidence="7" id="KW-0472">Membrane</keyword>
<evidence type="ECO:0000256" key="5">
    <source>
        <dbReference type="ARBA" id="ARBA00025738"/>
    </source>
</evidence>
<gene>
    <name evidence="8" type="primary">106057153</name>
</gene>
<dbReference type="InterPro" id="IPR036258">
    <property type="entry name" value="Apyrase_sf"/>
</dbReference>
<comment type="cofactor">
    <cofactor evidence="1 6">
        <name>Ca(2+)</name>
        <dbReference type="ChEBI" id="CHEBI:29108"/>
    </cofactor>
</comment>
<dbReference type="Proteomes" id="UP000076420">
    <property type="component" value="Unassembled WGS sequence"/>
</dbReference>
<evidence type="ECO:0008006" key="10">
    <source>
        <dbReference type="Google" id="ProtNLM"/>
    </source>
</evidence>
<dbReference type="SUPFAM" id="SSF101887">
    <property type="entry name" value="Apyrase"/>
    <property type="match status" value="1"/>
</dbReference>
<organism evidence="8 9">
    <name type="scientific">Biomphalaria glabrata</name>
    <name type="common">Bloodfluke planorb</name>
    <name type="synonym">Freshwater snail</name>
    <dbReference type="NCBI Taxonomy" id="6526"/>
    <lineage>
        <taxon>Eukaryota</taxon>
        <taxon>Metazoa</taxon>
        <taxon>Spiralia</taxon>
        <taxon>Lophotrochozoa</taxon>
        <taxon>Mollusca</taxon>
        <taxon>Gastropoda</taxon>
        <taxon>Heterobranchia</taxon>
        <taxon>Euthyneura</taxon>
        <taxon>Panpulmonata</taxon>
        <taxon>Hygrophila</taxon>
        <taxon>Lymnaeoidea</taxon>
        <taxon>Planorbidae</taxon>
        <taxon>Biomphalaria</taxon>
    </lineage>
</organism>
<name>A0A2C9JFG3_BIOGL</name>
<dbReference type="PANTHER" id="PTHR13023:SF3">
    <property type="entry name" value="SOLUBLE CALCIUM-ACTIVATED NUCLEOTIDASE 1"/>
    <property type="match status" value="1"/>
</dbReference>
<feature type="binding site" evidence="6">
    <location>
        <position position="364"/>
    </location>
    <ligand>
        <name>Ca(2+)</name>
        <dbReference type="ChEBI" id="CHEBI:29108"/>
    </ligand>
</feature>
<evidence type="ECO:0000256" key="7">
    <source>
        <dbReference type="SAM" id="Phobius"/>
    </source>
</evidence>
<dbReference type="GO" id="GO:0030166">
    <property type="term" value="P:proteoglycan biosynthetic process"/>
    <property type="evidence" value="ECO:0007669"/>
    <property type="project" value="TreeGrafter"/>
</dbReference>
<comment type="similarity">
    <text evidence="5">Belongs to the apyrase family.</text>
</comment>
<dbReference type="STRING" id="6526.A0A2C9JFG3"/>
<feature type="transmembrane region" description="Helical" evidence="7">
    <location>
        <begin position="423"/>
        <end position="446"/>
    </location>
</feature>
<evidence type="ECO:0000256" key="6">
    <source>
        <dbReference type="PIRSR" id="PIRSR609283-1"/>
    </source>
</evidence>
<dbReference type="InterPro" id="IPR009283">
    <property type="entry name" value="Apyrase"/>
</dbReference>
<feature type="binding site" evidence="6">
    <location>
        <position position="188"/>
    </location>
    <ligand>
        <name>Ca(2+)</name>
        <dbReference type="ChEBI" id="CHEBI:29108"/>
    </ligand>
</feature>
<evidence type="ECO:0000256" key="3">
    <source>
        <dbReference type="ARBA" id="ARBA00022801"/>
    </source>
</evidence>
<dbReference type="Gene3D" id="2.120.10.100">
    <property type="entry name" value="Apyrase"/>
    <property type="match status" value="1"/>
</dbReference>
<dbReference type="Pfam" id="PF06079">
    <property type="entry name" value="Apyrase"/>
    <property type="match status" value="1"/>
</dbReference>
<reference evidence="8" key="1">
    <citation type="submission" date="2020-05" db="UniProtKB">
        <authorList>
            <consortium name="EnsemblMetazoa"/>
        </authorList>
    </citation>
    <scope>IDENTIFICATION</scope>
    <source>
        <strain evidence="8">BB02</strain>
    </source>
</reference>
<evidence type="ECO:0000256" key="1">
    <source>
        <dbReference type="ARBA" id="ARBA00001913"/>
    </source>
</evidence>
<dbReference type="EnsemblMetazoa" id="BGLB001772-RB">
    <property type="protein sequence ID" value="BGLB001772-PB"/>
    <property type="gene ID" value="BGLB001772"/>
</dbReference>
<feature type="binding site" evidence="6">
    <location>
        <position position="415"/>
    </location>
    <ligand>
        <name>Ca(2+)</name>
        <dbReference type="ChEBI" id="CHEBI:29108"/>
    </ligand>
</feature>
<keyword evidence="2 6" id="KW-0479">Metal-binding</keyword>
<dbReference type="VEuPathDB" id="VectorBase:BGLAX_031303"/>
<sequence>MLPIRTRYEYDWQSLFYTPMSLPVDDDDINMLSSPYPSSVHEWTKAIRRPTSYRVGNARFHLKPRIVIYAVLFSISILFLLIVFMPKSHGYHCNSEQFARSIAKHYNPTYPFTNPSRTSLGTVYQIGLITDLDTNSKSKEKKSTWFSYYRLGNLTLSEKKDSVKVKLFQPNVLLSSIAAGDRGMELSELVIFNGKLYTFDDRTGIIYEINNNNVLPWVILNDGDGRTNKGFKCEWATVKDQRLYVGGLGKEWTTEQGEVVNLNPQWVKSVGPDGDVQHLDWHDKYNALREKTGTLPPGYIIHESGVWSDVHKKWFFLPRRASTETYDEVKDERRATNLLFIVDEDFKNIEVRQIGKINPTHGFSSFKFIPATDDNIIVALKSEEDNGRIASYLLAFDLNGNILMPEFKIGDVKYEGIEFVCNFFFSFIILLVYSFFWIIIFILLMLSDIL</sequence>
<dbReference type="RefSeq" id="XP_013069699.2">
    <property type="nucleotide sequence ID" value="XM_013214245.2"/>
</dbReference>
<dbReference type="GO" id="GO:0005509">
    <property type="term" value="F:calcium ion binding"/>
    <property type="evidence" value="ECO:0007669"/>
    <property type="project" value="InterPro"/>
</dbReference>
<feature type="binding site" evidence="6">
    <location>
        <position position="234"/>
    </location>
    <ligand>
        <name>Ca(2+)</name>
        <dbReference type="ChEBI" id="CHEBI:29108"/>
    </ligand>
</feature>